<comment type="catalytic activity">
    <reaction evidence="1">
        <text>L-aspartyl-tRNA(Asn) + L-glutamine + ATP + H2O = L-asparaginyl-tRNA(Asn) + L-glutamate + ADP + phosphate + 2 H(+)</text>
        <dbReference type="Rhea" id="RHEA:14513"/>
        <dbReference type="Rhea" id="RHEA-COMP:9674"/>
        <dbReference type="Rhea" id="RHEA-COMP:9677"/>
        <dbReference type="ChEBI" id="CHEBI:15377"/>
        <dbReference type="ChEBI" id="CHEBI:15378"/>
        <dbReference type="ChEBI" id="CHEBI:29985"/>
        <dbReference type="ChEBI" id="CHEBI:30616"/>
        <dbReference type="ChEBI" id="CHEBI:43474"/>
        <dbReference type="ChEBI" id="CHEBI:58359"/>
        <dbReference type="ChEBI" id="CHEBI:78515"/>
        <dbReference type="ChEBI" id="CHEBI:78516"/>
        <dbReference type="ChEBI" id="CHEBI:456216"/>
    </reaction>
</comment>
<evidence type="ECO:0000313" key="3">
    <source>
        <dbReference type="Proteomes" id="UP000228767"/>
    </source>
</evidence>
<evidence type="ECO:0000313" key="2">
    <source>
        <dbReference type="EMBL" id="PIR44725.1"/>
    </source>
</evidence>
<dbReference type="GO" id="GO:0006450">
    <property type="term" value="P:regulation of translational fidelity"/>
    <property type="evidence" value="ECO:0007669"/>
    <property type="project" value="InterPro"/>
</dbReference>
<dbReference type="GO" id="GO:0006412">
    <property type="term" value="P:translation"/>
    <property type="evidence" value="ECO:0007669"/>
    <property type="project" value="UniProtKB-UniRule"/>
</dbReference>
<keyword evidence="1" id="KW-0067">ATP-binding</keyword>
<dbReference type="InterPro" id="IPR003837">
    <property type="entry name" value="GatC"/>
</dbReference>
<dbReference type="EMBL" id="PCYI01000021">
    <property type="protein sequence ID" value="PIR44725.1"/>
    <property type="molecule type" value="Genomic_DNA"/>
</dbReference>
<dbReference type="HAMAP" id="MF_00122">
    <property type="entry name" value="GatC"/>
    <property type="match status" value="1"/>
</dbReference>
<keyword evidence="1" id="KW-0547">Nucleotide-binding</keyword>
<sequence length="97" mass="10784">MLSKSDIDKLAELARLGLVDEEKAGLERDLSAILGYVDKLQEAKVEFTDELIDENLPVNAMREDGEPHESGLYTEALLAQAPKRKGDYLVVKAIIEK</sequence>
<dbReference type="SUPFAM" id="SSF141000">
    <property type="entry name" value="Glu-tRNAGln amidotransferase C subunit"/>
    <property type="match status" value="1"/>
</dbReference>
<name>A0A2H0RG03_9BACT</name>
<dbReference type="Proteomes" id="UP000228767">
    <property type="component" value="Unassembled WGS sequence"/>
</dbReference>
<dbReference type="GO" id="GO:0016740">
    <property type="term" value="F:transferase activity"/>
    <property type="evidence" value="ECO:0007669"/>
    <property type="project" value="UniProtKB-KW"/>
</dbReference>
<accession>A0A2H0RG03</accession>
<keyword evidence="1" id="KW-0648">Protein biosynthesis</keyword>
<keyword evidence="2" id="KW-0808">Transferase</keyword>
<comment type="caution">
    <text evidence="2">The sequence shown here is derived from an EMBL/GenBank/DDBJ whole genome shotgun (WGS) entry which is preliminary data.</text>
</comment>
<evidence type="ECO:0000256" key="1">
    <source>
        <dbReference type="HAMAP-Rule" id="MF_00122"/>
    </source>
</evidence>
<comment type="subunit">
    <text evidence="1">Heterotrimer of A, B and C subunits.</text>
</comment>
<dbReference type="Gene3D" id="1.10.20.60">
    <property type="entry name" value="Glu-tRNAGln amidotransferase C subunit, N-terminal domain"/>
    <property type="match status" value="1"/>
</dbReference>
<dbReference type="GO" id="GO:0005524">
    <property type="term" value="F:ATP binding"/>
    <property type="evidence" value="ECO:0007669"/>
    <property type="project" value="UniProtKB-KW"/>
</dbReference>
<dbReference type="NCBIfam" id="TIGR00135">
    <property type="entry name" value="gatC"/>
    <property type="match status" value="1"/>
</dbReference>
<comment type="similarity">
    <text evidence="1">Belongs to the GatC family.</text>
</comment>
<proteinExistence type="inferred from homology"/>
<comment type="catalytic activity">
    <reaction evidence="1">
        <text>L-glutamyl-tRNA(Gln) + L-glutamine + ATP + H2O = L-glutaminyl-tRNA(Gln) + L-glutamate + ADP + phosphate + H(+)</text>
        <dbReference type="Rhea" id="RHEA:17521"/>
        <dbReference type="Rhea" id="RHEA-COMP:9681"/>
        <dbReference type="Rhea" id="RHEA-COMP:9684"/>
        <dbReference type="ChEBI" id="CHEBI:15377"/>
        <dbReference type="ChEBI" id="CHEBI:15378"/>
        <dbReference type="ChEBI" id="CHEBI:29985"/>
        <dbReference type="ChEBI" id="CHEBI:30616"/>
        <dbReference type="ChEBI" id="CHEBI:43474"/>
        <dbReference type="ChEBI" id="CHEBI:58359"/>
        <dbReference type="ChEBI" id="CHEBI:78520"/>
        <dbReference type="ChEBI" id="CHEBI:78521"/>
        <dbReference type="ChEBI" id="CHEBI:456216"/>
    </reaction>
</comment>
<gene>
    <name evidence="1 2" type="primary">gatC</name>
    <name evidence="2" type="ORF">COV10_03485</name>
</gene>
<dbReference type="GO" id="GO:0050566">
    <property type="term" value="F:asparaginyl-tRNA synthase (glutamine-hydrolyzing) activity"/>
    <property type="evidence" value="ECO:0007669"/>
    <property type="project" value="RHEA"/>
</dbReference>
<dbReference type="InterPro" id="IPR036113">
    <property type="entry name" value="Asp/Glu-ADT_sf_sub_c"/>
</dbReference>
<keyword evidence="1" id="KW-0436">Ligase</keyword>
<dbReference type="AlphaFoldDB" id="A0A2H0RG03"/>
<dbReference type="EC" id="6.3.5.-" evidence="1"/>
<dbReference type="GO" id="GO:0050567">
    <property type="term" value="F:glutaminyl-tRNA synthase (glutamine-hydrolyzing) activity"/>
    <property type="evidence" value="ECO:0007669"/>
    <property type="project" value="UniProtKB-UniRule"/>
</dbReference>
<protein>
    <recommendedName>
        <fullName evidence="1">Aspartyl/glutamyl-tRNA(Asn/Gln) amidotransferase subunit C</fullName>
        <shortName evidence="1">Asp/Glu-ADT subunit C</shortName>
        <ecNumber evidence="1">6.3.5.-</ecNumber>
    </recommendedName>
</protein>
<dbReference type="Pfam" id="PF02686">
    <property type="entry name" value="GatC"/>
    <property type="match status" value="1"/>
</dbReference>
<comment type="function">
    <text evidence="1">Allows the formation of correctly charged Asn-tRNA(Asn) or Gln-tRNA(Gln) through the transamidation of misacylated Asp-tRNA(Asn) or Glu-tRNA(Gln) in organisms which lack either or both of asparaginyl-tRNA or glutaminyl-tRNA synthetases. The reaction takes place in the presence of glutamine and ATP through an activated phospho-Asp-tRNA(Asn) or phospho-Glu-tRNA(Gln).</text>
</comment>
<organism evidence="2 3">
    <name type="scientific">Candidatus Vogelbacteria bacterium CG10_big_fil_rev_8_21_14_0_10_51_16</name>
    <dbReference type="NCBI Taxonomy" id="1975045"/>
    <lineage>
        <taxon>Bacteria</taxon>
        <taxon>Candidatus Vogeliibacteriota</taxon>
    </lineage>
</organism>
<reference evidence="2 3" key="1">
    <citation type="submission" date="2017-09" db="EMBL/GenBank/DDBJ databases">
        <title>Depth-based differentiation of microbial function through sediment-hosted aquifers and enrichment of novel symbionts in the deep terrestrial subsurface.</title>
        <authorList>
            <person name="Probst A.J."/>
            <person name="Ladd B."/>
            <person name="Jarett J.K."/>
            <person name="Geller-Mcgrath D.E."/>
            <person name="Sieber C.M."/>
            <person name="Emerson J.B."/>
            <person name="Anantharaman K."/>
            <person name="Thomas B.C."/>
            <person name="Malmstrom R."/>
            <person name="Stieglmeier M."/>
            <person name="Klingl A."/>
            <person name="Woyke T."/>
            <person name="Ryan C.M."/>
            <person name="Banfield J.F."/>
        </authorList>
    </citation>
    <scope>NUCLEOTIDE SEQUENCE [LARGE SCALE GENOMIC DNA]</scope>
    <source>
        <strain evidence="2">CG10_big_fil_rev_8_21_14_0_10_51_16</strain>
    </source>
</reference>